<sequence>MNEATSFRKDECVMKSSHQGPKRWLIFVMAGFLLFAGGGGTGYLLGQQQAKSTQTQQMKNAPKGMSGKRPSKPNGLPSQSGSSSQ</sequence>
<feature type="compositionally biased region" description="Polar residues" evidence="1">
    <location>
        <begin position="76"/>
        <end position="85"/>
    </location>
</feature>
<dbReference type="STRING" id="616990.IV54_GL001285"/>
<keyword evidence="2" id="KW-0812">Transmembrane</keyword>
<evidence type="ECO:0000313" key="4">
    <source>
        <dbReference type="Proteomes" id="UP000051906"/>
    </source>
</evidence>
<keyword evidence="2" id="KW-1133">Transmembrane helix</keyword>
<organism evidence="3 4">
    <name type="scientific">Levilactobacillus paucivorans</name>
    <dbReference type="NCBI Taxonomy" id="616990"/>
    <lineage>
        <taxon>Bacteria</taxon>
        <taxon>Bacillati</taxon>
        <taxon>Bacillota</taxon>
        <taxon>Bacilli</taxon>
        <taxon>Lactobacillales</taxon>
        <taxon>Lactobacillaceae</taxon>
        <taxon>Levilactobacillus</taxon>
    </lineage>
</organism>
<feature type="transmembrane region" description="Helical" evidence="2">
    <location>
        <begin position="24"/>
        <end position="45"/>
    </location>
</feature>
<dbReference type="EMBL" id="JQCA01000032">
    <property type="protein sequence ID" value="KRO04498.1"/>
    <property type="molecule type" value="Genomic_DNA"/>
</dbReference>
<keyword evidence="4" id="KW-1185">Reference proteome</keyword>
<proteinExistence type="predicted"/>
<name>A0A0R2LYG2_9LACO</name>
<evidence type="ECO:0000256" key="1">
    <source>
        <dbReference type="SAM" id="MobiDB-lite"/>
    </source>
</evidence>
<feature type="region of interest" description="Disordered" evidence="1">
    <location>
        <begin position="45"/>
        <end position="85"/>
    </location>
</feature>
<feature type="compositionally biased region" description="Low complexity" evidence="1">
    <location>
        <begin position="45"/>
        <end position="57"/>
    </location>
</feature>
<accession>A0A0R2LYG2</accession>
<evidence type="ECO:0000313" key="3">
    <source>
        <dbReference type="EMBL" id="KRO04498.1"/>
    </source>
</evidence>
<comment type="caution">
    <text evidence="3">The sequence shown here is derived from an EMBL/GenBank/DDBJ whole genome shotgun (WGS) entry which is preliminary data.</text>
</comment>
<protein>
    <submittedName>
        <fullName evidence="3">Uncharacterized protein</fullName>
    </submittedName>
</protein>
<evidence type="ECO:0000256" key="2">
    <source>
        <dbReference type="SAM" id="Phobius"/>
    </source>
</evidence>
<reference evidence="3 4" key="1">
    <citation type="journal article" date="2015" name="Genome Announc.">
        <title>Expanding the biotechnology potential of lactobacilli through comparative genomics of 213 strains and associated genera.</title>
        <authorList>
            <person name="Sun Z."/>
            <person name="Harris H.M."/>
            <person name="McCann A."/>
            <person name="Guo C."/>
            <person name="Argimon S."/>
            <person name="Zhang W."/>
            <person name="Yang X."/>
            <person name="Jeffery I.B."/>
            <person name="Cooney J.C."/>
            <person name="Kagawa T.F."/>
            <person name="Liu W."/>
            <person name="Song Y."/>
            <person name="Salvetti E."/>
            <person name="Wrobel A."/>
            <person name="Rasinkangas P."/>
            <person name="Parkhill J."/>
            <person name="Rea M.C."/>
            <person name="O'Sullivan O."/>
            <person name="Ritari J."/>
            <person name="Douillard F.P."/>
            <person name="Paul Ross R."/>
            <person name="Yang R."/>
            <person name="Briner A.E."/>
            <person name="Felis G.E."/>
            <person name="de Vos W.M."/>
            <person name="Barrangou R."/>
            <person name="Klaenhammer T.R."/>
            <person name="Caufield P.W."/>
            <person name="Cui Y."/>
            <person name="Zhang H."/>
            <person name="O'Toole P.W."/>
        </authorList>
    </citation>
    <scope>NUCLEOTIDE SEQUENCE [LARGE SCALE GENOMIC DNA]</scope>
    <source>
        <strain evidence="3 4">DSM 22467</strain>
    </source>
</reference>
<dbReference type="AlphaFoldDB" id="A0A0R2LYG2"/>
<dbReference type="Proteomes" id="UP000051906">
    <property type="component" value="Unassembled WGS sequence"/>
</dbReference>
<keyword evidence="2" id="KW-0472">Membrane</keyword>
<gene>
    <name evidence="3" type="ORF">IV54_GL001285</name>
</gene>
<dbReference type="PATRIC" id="fig|616990.3.peg.1376"/>